<dbReference type="Proteomes" id="UP001403385">
    <property type="component" value="Unassembled WGS sequence"/>
</dbReference>
<dbReference type="RefSeq" id="WP_346821071.1">
    <property type="nucleotide sequence ID" value="NZ_JBDKWZ010000005.1"/>
</dbReference>
<dbReference type="Pfam" id="PF20094">
    <property type="entry name" value="GWxTD_dom"/>
    <property type="match status" value="1"/>
</dbReference>
<reference evidence="2 3" key="1">
    <citation type="submission" date="2024-04" db="EMBL/GenBank/DDBJ databases">
        <title>Novel genus in family Flammeovirgaceae.</title>
        <authorList>
            <person name="Nguyen T.H."/>
            <person name="Vuong T.Q."/>
            <person name="Le H."/>
            <person name="Kim S.-G."/>
        </authorList>
    </citation>
    <scope>NUCLEOTIDE SEQUENCE [LARGE SCALE GENOMIC DNA]</scope>
    <source>
        <strain evidence="2 3">JCM 23209</strain>
    </source>
</reference>
<comment type="caution">
    <text evidence="2">The sequence shown here is derived from an EMBL/GenBank/DDBJ whole genome shotgun (WGS) entry which is preliminary data.</text>
</comment>
<name>A0AAW9RTR3_9BACT</name>
<dbReference type="EMBL" id="JBDKWZ010000005">
    <property type="protein sequence ID" value="MEN7548292.1"/>
    <property type="molecule type" value="Genomic_DNA"/>
</dbReference>
<accession>A0AAW9RTR3</accession>
<feature type="domain" description="GWxTD" evidence="1">
    <location>
        <begin position="241"/>
        <end position="409"/>
    </location>
</feature>
<evidence type="ECO:0000313" key="2">
    <source>
        <dbReference type="EMBL" id="MEN7548292.1"/>
    </source>
</evidence>
<keyword evidence="3" id="KW-1185">Reference proteome</keyword>
<gene>
    <name evidence="2" type="ORF">AAG747_10265</name>
</gene>
<dbReference type="NCBIfam" id="TIGR04514">
    <property type="entry name" value="GWxTD_dom"/>
    <property type="match status" value="1"/>
</dbReference>
<evidence type="ECO:0000259" key="1">
    <source>
        <dbReference type="Pfam" id="PF20094"/>
    </source>
</evidence>
<dbReference type="AlphaFoldDB" id="A0AAW9RTR3"/>
<dbReference type="InterPro" id="IPR030959">
    <property type="entry name" value="GWxTD_dom"/>
</dbReference>
<protein>
    <submittedName>
        <fullName evidence="2">GWxTD domain-containing protein</fullName>
    </submittedName>
</protein>
<organism evidence="2 3">
    <name type="scientific">Rapidithrix thailandica</name>
    <dbReference type="NCBI Taxonomy" id="413964"/>
    <lineage>
        <taxon>Bacteria</taxon>
        <taxon>Pseudomonadati</taxon>
        <taxon>Bacteroidota</taxon>
        <taxon>Cytophagia</taxon>
        <taxon>Cytophagales</taxon>
        <taxon>Flammeovirgaceae</taxon>
        <taxon>Rapidithrix</taxon>
    </lineage>
</organism>
<proteinExistence type="predicted"/>
<sequence>MQSTSKFDTRCSNKTSIYKEFSNMIRFQLIVCLICFYFPLSAEIKAQEASNELFLQLKLIQKGTSTAVEIAFKPYSMREDGSLSNMHLLYSVQNPNDSVVQFTDTVQLSQQVTQQVNELFYYTLALPKSDQPLQVHINLVDTVENLKASRSFNYLPNTPKVNFGIKNLSNPQHTLFTMVGDSLVFTSSQDTTLYLVRFTHDFNPAPPPMAVDYANPQKELKIDSVLTVKTNVPVSLAQEALYLAQEDTTGATGIGIKVVGKDYPKYKKLEKLIKSMVYISTGSEMNSMLKAKKMKSVFENFWVNLAGSQENAAKLIRIYFRRVGYANKNFTTYKEGWKTDRGIIYVIFGKPERIENTPEGENWMYRDNGQEVVFSFKKMENLFSGNHYELARNNNLKKSWYNAVESWRKGLIKSEERN</sequence>
<evidence type="ECO:0000313" key="3">
    <source>
        <dbReference type="Proteomes" id="UP001403385"/>
    </source>
</evidence>